<dbReference type="Proteomes" id="UP001386955">
    <property type="component" value="Unassembled WGS sequence"/>
</dbReference>
<evidence type="ECO:0000313" key="2">
    <source>
        <dbReference type="Proteomes" id="UP001386955"/>
    </source>
</evidence>
<reference evidence="1 2" key="1">
    <citation type="submission" date="2024-01" db="EMBL/GenBank/DDBJ databases">
        <title>The genomes of 5 underutilized Papilionoideae crops provide insights into root nodulation and disease resistanc.</title>
        <authorList>
            <person name="Jiang F."/>
        </authorList>
    </citation>
    <scope>NUCLEOTIDE SEQUENCE [LARGE SCALE GENOMIC DNA]</scope>
    <source>
        <strain evidence="1">DUOXIRENSHENG_FW03</strain>
        <tissue evidence="1">Leaves</tissue>
    </source>
</reference>
<organism evidence="1 2">
    <name type="scientific">Psophocarpus tetragonolobus</name>
    <name type="common">Winged bean</name>
    <name type="synonym">Dolichos tetragonolobus</name>
    <dbReference type="NCBI Taxonomy" id="3891"/>
    <lineage>
        <taxon>Eukaryota</taxon>
        <taxon>Viridiplantae</taxon>
        <taxon>Streptophyta</taxon>
        <taxon>Embryophyta</taxon>
        <taxon>Tracheophyta</taxon>
        <taxon>Spermatophyta</taxon>
        <taxon>Magnoliopsida</taxon>
        <taxon>eudicotyledons</taxon>
        <taxon>Gunneridae</taxon>
        <taxon>Pentapetalae</taxon>
        <taxon>rosids</taxon>
        <taxon>fabids</taxon>
        <taxon>Fabales</taxon>
        <taxon>Fabaceae</taxon>
        <taxon>Papilionoideae</taxon>
        <taxon>50 kb inversion clade</taxon>
        <taxon>NPAAA clade</taxon>
        <taxon>indigoferoid/millettioid clade</taxon>
        <taxon>Phaseoleae</taxon>
        <taxon>Psophocarpus</taxon>
    </lineage>
</organism>
<evidence type="ECO:0000313" key="1">
    <source>
        <dbReference type="EMBL" id="KAK7412745.1"/>
    </source>
</evidence>
<protein>
    <submittedName>
        <fullName evidence="1">Uncharacterized protein</fullName>
    </submittedName>
</protein>
<sequence length="87" mass="9805">MRQLLFQCGTECSGEEGTAVAWKVKSDPDDDEGFVVRRKEFQAKNALSGELSKLKQGATLMIWALMKESSLRFPSLPQSRRRELKSA</sequence>
<dbReference type="AlphaFoldDB" id="A0AAN9TFY2"/>
<gene>
    <name evidence="1" type="ORF">VNO78_04339</name>
</gene>
<keyword evidence="2" id="KW-1185">Reference proteome</keyword>
<dbReference type="EMBL" id="JAYMYS010000001">
    <property type="protein sequence ID" value="KAK7412745.1"/>
    <property type="molecule type" value="Genomic_DNA"/>
</dbReference>
<proteinExistence type="predicted"/>
<accession>A0AAN9TFY2</accession>
<name>A0AAN9TFY2_PSOTE</name>
<comment type="caution">
    <text evidence="1">The sequence shown here is derived from an EMBL/GenBank/DDBJ whole genome shotgun (WGS) entry which is preliminary data.</text>
</comment>